<dbReference type="Proteomes" id="UP000291343">
    <property type="component" value="Unassembled WGS sequence"/>
</dbReference>
<evidence type="ECO:0000259" key="7">
    <source>
        <dbReference type="PROSITE" id="PS50262"/>
    </source>
</evidence>
<evidence type="ECO:0000256" key="1">
    <source>
        <dbReference type="ARBA" id="ARBA00004370"/>
    </source>
</evidence>
<feature type="transmembrane region" description="Helical" evidence="6">
    <location>
        <begin position="163"/>
        <end position="187"/>
    </location>
</feature>
<dbReference type="AlphaFoldDB" id="A0A482XHS5"/>
<dbReference type="GO" id="GO:0004930">
    <property type="term" value="F:G protein-coupled receptor activity"/>
    <property type="evidence" value="ECO:0007669"/>
    <property type="project" value="InterPro"/>
</dbReference>
<dbReference type="PROSITE" id="PS50262">
    <property type="entry name" value="G_PROTEIN_RECEP_F1_2"/>
    <property type="match status" value="1"/>
</dbReference>
<feature type="transmembrane region" description="Helical" evidence="6">
    <location>
        <begin position="208"/>
        <end position="229"/>
    </location>
</feature>
<dbReference type="InterPro" id="IPR017452">
    <property type="entry name" value="GPCR_Rhodpsn_7TM"/>
</dbReference>
<evidence type="ECO:0000313" key="8">
    <source>
        <dbReference type="EMBL" id="RZF44871.1"/>
    </source>
</evidence>
<reference evidence="8 9" key="1">
    <citation type="journal article" date="2017" name="Gigascience">
        <title>Genome sequence of the small brown planthopper, Laodelphax striatellus.</title>
        <authorList>
            <person name="Zhu J."/>
            <person name="Jiang F."/>
            <person name="Wang X."/>
            <person name="Yang P."/>
            <person name="Bao Y."/>
            <person name="Zhao W."/>
            <person name="Wang W."/>
            <person name="Lu H."/>
            <person name="Wang Q."/>
            <person name="Cui N."/>
            <person name="Li J."/>
            <person name="Chen X."/>
            <person name="Luo L."/>
            <person name="Yu J."/>
            <person name="Kang L."/>
            <person name="Cui F."/>
        </authorList>
    </citation>
    <scope>NUCLEOTIDE SEQUENCE [LARGE SCALE GENOMIC DNA]</scope>
    <source>
        <strain evidence="8">Lst14</strain>
    </source>
</reference>
<feature type="domain" description="G-protein coupled receptors family 1 profile" evidence="7">
    <location>
        <begin position="26"/>
        <end position="270"/>
    </location>
</feature>
<gene>
    <name evidence="8" type="ORF">LSTR_LSTR004496</name>
</gene>
<keyword evidence="4 6" id="KW-1133">Transmembrane helix</keyword>
<feature type="transmembrane region" description="Helical" evidence="6">
    <location>
        <begin position="52"/>
        <end position="70"/>
    </location>
</feature>
<dbReference type="STRING" id="195883.A0A482XHS5"/>
<evidence type="ECO:0000256" key="4">
    <source>
        <dbReference type="ARBA" id="ARBA00022989"/>
    </source>
</evidence>
<evidence type="ECO:0000313" key="9">
    <source>
        <dbReference type="Proteomes" id="UP000291343"/>
    </source>
</evidence>
<keyword evidence="5 6" id="KW-0472">Membrane</keyword>
<keyword evidence="3 6" id="KW-0812">Transmembrane</keyword>
<name>A0A482XHS5_LAOST</name>
<dbReference type="EMBL" id="QKKF02010263">
    <property type="protein sequence ID" value="RZF44871.1"/>
    <property type="molecule type" value="Genomic_DNA"/>
</dbReference>
<feature type="transmembrane region" description="Helical" evidence="6">
    <location>
        <begin position="90"/>
        <end position="112"/>
    </location>
</feature>
<dbReference type="InterPro" id="IPR000276">
    <property type="entry name" value="GPCR_Rhodpsn"/>
</dbReference>
<dbReference type="InParanoid" id="A0A482XHS5"/>
<keyword evidence="9" id="KW-1185">Reference proteome</keyword>
<proteinExistence type="inferred from homology"/>
<feature type="transmembrane region" description="Helical" evidence="6">
    <location>
        <begin position="20"/>
        <end position="40"/>
    </location>
</feature>
<organism evidence="8 9">
    <name type="scientific">Laodelphax striatellus</name>
    <name type="common">Small brown planthopper</name>
    <name type="synonym">Delphax striatella</name>
    <dbReference type="NCBI Taxonomy" id="195883"/>
    <lineage>
        <taxon>Eukaryota</taxon>
        <taxon>Metazoa</taxon>
        <taxon>Ecdysozoa</taxon>
        <taxon>Arthropoda</taxon>
        <taxon>Hexapoda</taxon>
        <taxon>Insecta</taxon>
        <taxon>Pterygota</taxon>
        <taxon>Neoptera</taxon>
        <taxon>Paraneoptera</taxon>
        <taxon>Hemiptera</taxon>
        <taxon>Auchenorrhyncha</taxon>
        <taxon>Fulgoroidea</taxon>
        <taxon>Delphacidae</taxon>
        <taxon>Criomorphinae</taxon>
        <taxon>Laodelphax</taxon>
    </lineage>
</organism>
<dbReference type="CDD" id="cd00637">
    <property type="entry name" value="7tm_classA_rhodopsin-like"/>
    <property type="match status" value="1"/>
</dbReference>
<sequence length="301" mass="34027">MTGSGSILESIQEITSKSNWIVWAFLIVLVIGGVLTNAILSIGLAKRRILPICLHLAIADICVLLFLAPYEILILADGTGIWNFPDNYCPVFLGAETLLGTVVVYLLVLQNFSTLAVDRMSFKLMLMIVWLIALLLSIPQFLYSSVIPLTAVYRVCYVPKYATMLVAIFRAFIPTSLLLVTLVFILLRYKELTKTKYPSQVKYSVVMSAVYLTISVNRPIFLLIFRLNLPKFWLDTYRIPPLAEIAESSSFTLTLCSLHYTLSALRPFFCWFLCTKVLPPKQDSLIEMSTINSNTYYSYPI</sequence>
<comment type="similarity">
    <text evidence="2">Belongs to the G-protein coupled receptor 1 family.</text>
</comment>
<protein>
    <recommendedName>
        <fullName evidence="7">G-protein coupled receptors family 1 profile domain-containing protein</fullName>
    </recommendedName>
</protein>
<evidence type="ECO:0000256" key="5">
    <source>
        <dbReference type="ARBA" id="ARBA00023136"/>
    </source>
</evidence>
<evidence type="ECO:0000256" key="6">
    <source>
        <dbReference type="SAM" id="Phobius"/>
    </source>
</evidence>
<dbReference type="SUPFAM" id="SSF81321">
    <property type="entry name" value="Family A G protein-coupled receptor-like"/>
    <property type="match status" value="1"/>
</dbReference>
<dbReference type="Gene3D" id="1.20.1070.10">
    <property type="entry name" value="Rhodopsin 7-helix transmembrane proteins"/>
    <property type="match status" value="1"/>
</dbReference>
<dbReference type="PRINTS" id="PR00237">
    <property type="entry name" value="GPCRRHODOPSN"/>
</dbReference>
<evidence type="ECO:0000256" key="2">
    <source>
        <dbReference type="ARBA" id="ARBA00010663"/>
    </source>
</evidence>
<comment type="caution">
    <text evidence="8">The sequence shown here is derived from an EMBL/GenBank/DDBJ whole genome shotgun (WGS) entry which is preliminary data.</text>
</comment>
<comment type="subcellular location">
    <subcellularLocation>
        <location evidence="1">Membrane</location>
    </subcellularLocation>
</comment>
<evidence type="ECO:0000256" key="3">
    <source>
        <dbReference type="ARBA" id="ARBA00022692"/>
    </source>
</evidence>
<accession>A0A482XHS5</accession>
<dbReference type="GO" id="GO:0016020">
    <property type="term" value="C:membrane"/>
    <property type="evidence" value="ECO:0007669"/>
    <property type="project" value="UniProtKB-SubCell"/>
</dbReference>
<feature type="transmembrane region" description="Helical" evidence="6">
    <location>
        <begin position="124"/>
        <end position="143"/>
    </location>
</feature>